<comment type="catalytic activity">
    <reaction evidence="9">
        <text>L-threonyl-[protein] + ATP = O-phospho-L-threonyl-[protein] + ADP + H(+)</text>
        <dbReference type="Rhea" id="RHEA:46608"/>
        <dbReference type="Rhea" id="RHEA-COMP:11060"/>
        <dbReference type="Rhea" id="RHEA-COMP:11605"/>
        <dbReference type="ChEBI" id="CHEBI:15378"/>
        <dbReference type="ChEBI" id="CHEBI:30013"/>
        <dbReference type="ChEBI" id="CHEBI:30616"/>
        <dbReference type="ChEBI" id="CHEBI:61977"/>
        <dbReference type="ChEBI" id="CHEBI:456216"/>
        <dbReference type="EC" id="2.7.11.22"/>
    </reaction>
</comment>
<evidence type="ECO:0000256" key="13">
    <source>
        <dbReference type="SAM" id="MobiDB-lite"/>
    </source>
</evidence>
<keyword evidence="5" id="KW-0808">Transferase</keyword>
<dbReference type="GO" id="GO:0004693">
    <property type="term" value="F:cyclin-dependent protein serine/threonine kinase activity"/>
    <property type="evidence" value="ECO:0007669"/>
    <property type="project" value="UniProtKB-EC"/>
</dbReference>
<evidence type="ECO:0000256" key="2">
    <source>
        <dbReference type="ARBA" id="ARBA00012425"/>
    </source>
</evidence>
<proteinExistence type="inferred from homology"/>
<dbReference type="EMBL" id="CM010717">
    <property type="protein sequence ID" value="RZC54325.1"/>
    <property type="molecule type" value="Genomic_DNA"/>
</dbReference>
<dbReference type="Gramene" id="RZC54325">
    <property type="protein sequence ID" value="RZC54325"/>
    <property type="gene ID" value="C5167_013175"/>
</dbReference>
<evidence type="ECO:0000256" key="5">
    <source>
        <dbReference type="ARBA" id="ARBA00022679"/>
    </source>
</evidence>
<evidence type="ECO:0000256" key="7">
    <source>
        <dbReference type="ARBA" id="ARBA00022777"/>
    </source>
</evidence>
<protein>
    <recommendedName>
        <fullName evidence="2">cyclin-dependent kinase</fullName>
        <ecNumber evidence="2">2.7.11.22</ecNumber>
    </recommendedName>
</protein>
<dbReference type="OrthoDB" id="2158884at2759"/>
<keyword evidence="3 12" id="KW-0723">Serine/threonine-protein kinase</keyword>
<evidence type="ECO:0000256" key="10">
    <source>
        <dbReference type="ARBA" id="ARBA00048367"/>
    </source>
</evidence>
<dbReference type="SMART" id="SM00220">
    <property type="entry name" value="S_TKc"/>
    <property type="match status" value="1"/>
</dbReference>
<feature type="region of interest" description="Disordered" evidence="13">
    <location>
        <begin position="395"/>
        <end position="421"/>
    </location>
</feature>
<dbReference type="PROSITE" id="PS00108">
    <property type="entry name" value="PROTEIN_KINASE_ST"/>
    <property type="match status" value="1"/>
</dbReference>
<feature type="binding site" evidence="11">
    <location>
        <position position="33"/>
    </location>
    <ligand>
        <name>ATP</name>
        <dbReference type="ChEBI" id="CHEBI:30616"/>
    </ligand>
</feature>
<dbReference type="OMA" id="TEWPEGC"/>
<evidence type="ECO:0000256" key="1">
    <source>
        <dbReference type="ARBA" id="ARBA00006485"/>
    </source>
</evidence>
<dbReference type="SUPFAM" id="SSF56112">
    <property type="entry name" value="Protein kinase-like (PK-like)"/>
    <property type="match status" value="1"/>
</dbReference>
<dbReference type="EC" id="2.7.11.22" evidence="2"/>
<reference evidence="15 16" key="1">
    <citation type="journal article" date="2018" name="Science">
        <title>The opium poppy genome and morphinan production.</title>
        <authorList>
            <person name="Guo L."/>
            <person name="Winzer T."/>
            <person name="Yang X."/>
            <person name="Li Y."/>
            <person name="Ning Z."/>
            <person name="He Z."/>
            <person name="Teodor R."/>
            <person name="Lu Y."/>
            <person name="Bowser T.A."/>
            <person name="Graham I.A."/>
            <person name="Ye K."/>
        </authorList>
    </citation>
    <scope>NUCLEOTIDE SEQUENCE [LARGE SCALE GENOMIC DNA]</scope>
    <source>
        <strain evidence="16">cv. HN1</strain>
        <tissue evidence="15">Leaves</tissue>
    </source>
</reference>
<name>A0A4Y7J3U2_PAPSO</name>
<dbReference type="InterPro" id="IPR000719">
    <property type="entry name" value="Prot_kinase_dom"/>
</dbReference>
<sequence>MERYKIIKKVGEGAFGSVCQALDTQTGEIVAIKTMKQKYHSLEECLNLPEVKSLRMMKKHKNIVQLKEILMENNILYCVFEYLECDLFKLIVSRAKNPFSEDQIRNWFFQVFQALDYMHRCAGYFHRDLKPENLLVTKDEWTIKVADFGQAREICSQPPFTDYISTRWYRAPEVLLKSSSYSAAVDMWAMGAILAELFRLSPLFPGTTEADELHKICSVIGSPNQESWAEGLQIAKSIGFQFPQLPGVPDLKRLIPSASDAALSLIRLLCSWDPSKRPTAQEALQHPFFRSCYYIPPSLRSRTSLGTATSVPLPGRTIQVITPRTEQVINPIMPLLNGKNPEGITAAAVPPHMKTGGWHGSTTFAAAAAPQHMKTGGWHGSTTFGAAAAAPPHMKTGGWHGSSTFAAAPPPPHMKTGGRHGSTTFAAAVHMKTGGWHGGNIFNGHLGRLPHGNSSVTGGRLGDEIYRY</sequence>
<evidence type="ECO:0000259" key="14">
    <source>
        <dbReference type="PROSITE" id="PS50011"/>
    </source>
</evidence>
<evidence type="ECO:0000313" key="15">
    <source>
        <dbReference type="EMBL" id="RZC54325.1"/>
    </source>
</evidence>
<evidence type="ECO:0000256" key="11">
    <source>
        <dbReference type="PROSITE-ProRule" id="PRU10141"/>
    </source>
</evidence>
<dbReference type="InterPro" id="IPR008271">
    <property type="entry name" value="Ser/Thr_kinase_AS"/>
</dbReference>
<dbReference type="FunFam" id="3.30.200.20:FF:000545">
    <property type="entry name" value="CMGC family protein kinase"/>
    <property type="match status" value="1"/>
</dbReference>
<evidence type="ECO:0000256" key="6">
    <source>
        <dbReference type="ARBA" id="ARBA00022741"/>
    </source>
</evidence>
<comment type="catalytic activity">
    <reaction evidence="10">
        <text>L-seryl-[protein] + ATP = O-phospho-L-seryl-[protein] + ADP + H(+)</text>
        <dbReference type="Rhea" id="RHEA:17989"/>
        <dbReference type="Rhea" id="RHEA-COMP:9863"/>
        <dbReference type="Rhea" id="RHEA-COMP:11604"/>
        <dbReference type="ChEBI" id="CHEBI:15378"/>
        <dbReference type="ChEBI" id="CHEBI:29999"/>
        <dbReference type="ChEBI" id="CHEBI:30616"/>
        <dbReference type="ChEBI" id="CHEBI:83421"/>
        <dbReference type="ChEBI" id="CHEBI:456216"/>
        <dbReference type="EC" id="2.7.11.22"/>
    </reaction>
</comment>
<keyword evidence="16" id="KW-1185">Reference proteome</keyword>
<dbReference type="PROSITE" id="PS50011">
    <property type="entry name" value="PROTEIN_KINASE_DOM"/>
    <property type="match status" value="1"/>
</dbReference>
<evidence type="ECO:0000313" key="16">
    <source>
        <dbReference type="Proteomes" id="UP000316621"/>
    </source>
</evidence>
<dbReference type="Proteomes" id="UP000316621">
    <property type="component" value="Chromosome 3"/>
</dbReference>
<dbReference type="InterPro" id="IPR017441">
    <property type="entry name" value="Protein_kinase_ATP_BS"/>
</dbReference>
<dbReference type="Gene3D" id="3.30.200.20">
    <property type="entry name" value="Phosphorylase Kinase, domain 1"/>
    <property type="match status" value="1"/>
</dbReference>
<dbReference type="InterPro" id="IPR050117">
    <property type="entry name" value="MAPK"/>
</dbReference>
<dbReference type="STRING" id="3469.A0A4Y7J3U2"/>
<dbReference type="AlphaFoldDB" id="A0A4Y7J3U2"/>
<evidence type="ECO:0000256" key="4">
    <source>
        <dbReference type="ARBA" id="ARBA00022553"/>
    </source>
</evidence>
<evidence type="ECO:0000256" key="3">
    <source>
        <dbReference type="ARBA" id="ARBA00022527"/>
    </source>
</evidence>
<keyword evidence="4" id="KW-0597">Phosphoprotein</keyword>
<dbReference type="GO" id="GO:0005524">
    <property type="term" value="F:ATP binding"/>
    <property type="evidence" value="ECO:0007669"/>
    <property type="project" value="UniProtKB-UniRule"/>
</dbReference>
<dbReference type="PROSITE" id="PS00107">
    <property type="entry name" value="PROTEIN_KINASE_ATP"/>
    <property type="match status" value="1"/>
</dbReference>
<evidence type="ECO:0000256" key="12">
    <source>
        <dbReference type="RuleBase" id="RU000304"/>
    </source>
</evidence>
<keyword evidence="6 11" id="KW-0547">Nucleotide-binding</keyword>
<dbReference type="InterPro" id="IPR011009">
    <property type="entry name" value="Kinase-like_dom_sf"/>
</dbReference>
<dbReference type="CDD" id="cd07830">
    <property type="entry name" value="STKc_MAK_like"/>
    <property type="match status" value="1"/>
</dbReference>
<feature type="domain" description="Protein kinase" evidence="14">
    <location>
        <begin position="4"/>
        <end position="289"/>
    </location>
</feature>
<evidence type="ECO:0000256" key="8">
    <source>
        <dbReference type="ARBA" id="ARBA00022840"/>
    </source>
</evidence>
<dbReference type="FunFam" id="1.10.510.10:FF:000104">
    <property type="entry name" value="serine/threonine-protein kinase MAK isoform X1"/>
    <property type="match status" value="1"/>
</dbReference>
<gene>
    <name evidence="15" type="ORF">C5167_013175</name>
</gene>
<dbReference type="PANTHER" id="PTHR24055">
    <property type="entry name" value="MITOGEN-ACTIVATED PROTEIN KINASE"/>
    <property type="match status" value="1"/>
</dbReference>
<keyword evidence="8 11" id="KW-0067">ATP-binding</keyword>
<organism evidence="15 16">
    <name type="scientific">Papaver somniferum</name>
    <name type="common">Opium poppy</name>
    <dbReference type="NCBI Taxonomy" id="3469"/>
    <lineage>
        <taxon>Eukaryota</taxon>
        <taxon>Viridiplantae</taxon>
        <taxon>Streptophyta</taxon>
        <taxon>Embryophyta</taxon>
        <taxon>Tracheophyta</taxon>
        <taxon>Spermatophyta</taxon>
        <taxon>Magnoliopsida</taxon>
        <taxon>Ranunculales</taxon>
        <taxon>Papaveraceae</taxon>
        <taxon>Papaveroideae</taxon>
        <taxon>Papaver</taxon>
    </lineage>
</organism>
<dbReference type="Gene3D" id="1.10.510.10">
    <property type="entry name" value="Transferase(Phosphotransferase) domain 1"/>
    <property type="match status" value="1"/>
</dbReference>
<dbReference type="Pfam" id="PF00069">
    <property type="entry name" value="Pkinase"/>
    <property type="match status" value="1"/>
</dbReference>
<evidence type="ECO:0000256" key="9">
    <source>
        <dbReference type="ARBA" id="ARBA00047811"/>
    </source>
</evidence>
<accession>A0A4Y7J3U2</accession>
<comment type="similarity">
    <text evidence="1">Belongs to the protein kinase superfamily. CMGC Ser/Thr protein kinase family. CDC2/CDKX subfamily.</text>
</comment>
<keyword evidence="7" id="KW-0418">Kinase</keyword>